<dbReference type="SUPFAM" id="SSF55486">
    <property type="entry name" value="Metalloproteases ('zincins'), catalytic domain"/>
    <property type="match status" value="1"/>
</dbReference>
<dbReference type="GO" id="GO:0016020">
    <property type="term" value="C:membrane"/>
    <property type="evidence" value="ECO:0007669"/>
    <property type="project" value="TreeGrafter"/>
</dbReference>
<dbReference type="EC" id="3.4.11.-" evidence="5"/>
<feature type="domain" description="Peptidase M1 membrane alanine aminopeptidase" evidence="6">
    <location>
        <begin position="276"/>
        <end position="355"/>
    </location>
</feature>
<dbReference type="Gene3D" id="2.60.40.1910">
    <property type="match status" value="1"/>
</dbReference>
<evidence type="ECO:0000256" key="4">
    <source>
        <dbReference type="PIRSR" id="PIRSR634016-4"/>
    </source>
</evidence>
<dbReference type="GO" id="GO:0006508">
    <property type="term" value="P:proteolysis"/>
    <property type="evidence" value="ECO:0007669"/>
    <property type="project" value="UniProtKB-KW"/>
</dbReference>
<name>A0A2G8S9N8_9APHY</name>
<dbReference type="GO" id="GO:0042277">
    <property type="term" value="F:peptide binding"/>
    <property type="evidence" value="ECO:0007669"/>
    <property type="project" value="TreeGrafter"/>
</dbReference>
<feature type="active site" description="Proton acceptor" evidence="2">
    <location>
        <position position="349"/>
    </location>
</feature>
<feature type="domain" description="Peptidase M1 membrane alanine aminopeptidase" evidence="6">
    <location>
        <begin position="356"/>
        <end position="463"/>
    </location>
</feature>
<feature type="site" description="Transition state stabilizer" evidence="4">
    <location>
        <position position="404"/>
    </location>
</feature>
<dbReference type="OrthoDB" id="10031169at2759"/>
<dbReference type="InterPro" id="IPR034016">
    <property type="entry name" value="M1_APN-typ"/>
</dbReference>
<feature type="binding site" evidence="3">
    <location>
        <position position="352"/>
    </location>
    <ligand>
        <name>Zn(2+)</name>
        <dbReference type="ChEBI" id="CHEBI:29105"/>
        <note>catalytic</note>
    </ligand>
</feature>
<protein>
    <recommendedName>
        <fullName evidence="5">Aminopeptidase</fullName>
        <ecNumber evidence="5">3.4.11.-</ecNumber>
    </recommendedName>
</protein>
<evidence type="ECO:0000256" key="2">
    <source>
        <dbReference type="PIRSR" id="PIRSR634016-1"/>
    </source>
</evidence>
<comment type="cofactor">
    <cofactor evidence="3 5">
        <name>Zn(2+)</name>
        <dbReference type="ChEBI" id="CHEBI:29105"/>
    </cofactor>
    <text evidence="3 5">Binds 1 zinc ion per subunit.</text>
</comment>
<dbReference type="GO" id="GO:0043171">
    <property type="term" value="P:peptide catabolic process"/>
    <property type="evidence" value="ECO:0007669"/>
    <property type="project" value="TreeGrafter"/>
</dbReference>
<dbReference type="InterPro" id="IPR050344">
    <property type="entry name" value="Peptidase_M1_aminopeptidases"/>
</dbReference>
<dbReference type="InterPro" id="IPR014782">
    <property type="entry name" value="Peptidase_M1_dom"/>
</dbReference>
<dbReference type="GO" id="GO:0070006">
    <property type="term" value="F:metalloaminopeptidase activity"/>
    <property type="evidence" value="ECO:0007669"/>
    <property type="project" value="TreeGrafter"/>
</dbReference>
<dbReference type="InterPro" id="IPR024571">
    <property type="entry name" value="ERAP1-like_C_dom"/>
</dbReference>
<keyword evidence="3 5" id="KW-0479">Metal-binding</keyword>
<dbReference type="GO" id="GO:0005615">
    <property type="term" value="C:extracellular space"/>
    <property type="evidence" value="ECO:0007669"/>
    <property type="project" value="TreeGrafter"/>
</dbReference>
<dbReference type="Proteomes" id="UP000230002">
    <property type="component" value="Unassembled WGS sequence"/>
</dbReference>
<evidence type="ECO:0000256" key="1">
    <source>
        <dbReference type="ARBA" id="ARBA00010136"/>
    </source>
</evidence>
<dbReference type="GO" id="GO:0005737">
    <property type="term" value="C:cytoplasm"/>
    <property type="evidence" value="ECO:0007669"/>
    <property type="project" value="TreeGrafter"/>
</dbReference>
<dbReference type="EMBL" id="AYKW01000014">
    <property type="protein sequence ID" value="PIL30472.1"/>
    <property type="molecule type" value="Genomic_DNA"/>
</dbReference>
<sequence length="906" mass="101263">MPSSDTPPQDASDLRLPTDLKPTHYDITVWTDLENNTFEGIVHVDLHSAKIRFSLQVIKESSKVVLHTASLELGGASLQSDALQSVQDAHTREFDDKNERGIFSFDKALPAGSKARFSIPFKGVLTGDMLGYYRSTGGKDGEFKYTLTQFEASPTAARRAFPCWDEPLLKATVAVTLVSRVNSVNLSNMPAISEEVYKPESAEKDSWLAKKMTSLSDAGQWKVTKFETTPPVSTYLIAYANGPFVYLEDSYKSPLSGKVRPLRIYTTPDVISQAQFALDIKRKVLPLYEEVFDIEYPLPKLDTLVASDFDSGAMENWGLITGRTTAFLLDPASADIHSKQNIATTQSHEVAHMWVFPEWKLDSEFLTSHFYQARALDAKLSSHPIEVECPDANMINQIFDHLSYAKAASVLRMLASYVGEDRFLKGVSLYLKKHTYKNSVTKDLWEGIQAATDLDIPKMMDNWVKKMGYPIVTVTEKEGGIHLRQDRFLETGPADPKDNETIWTVPVNLLTIGADGKAVLNKDILLDEREKFIPLDTSKPYKINADTTGFYATTYPAERLIKLGQQAAAENSPFSLSDRMGLVSDALAAAKAGYASVSSALGLIETLKNEKERNIRLCLTAAVAIALDLVWTSIASNLSLIASTWYEDPKVLEKLNAFRRELFVPLVKQYGLEYSDSDSYDIQQLRTTAIEQSADAGDAWVVKELRGRFDHFLKTGDDSKIPSDLTGVVFRIAVREGGRPEWEAVRRIASKPKNPFQGLSAMRAMGASKDLKLAEETFDFILNQARDQDTFYYAGGLQGNYATRKFVAQKFKEHFATFQKRYAGNFGLIRWTEISFMGLSSEKDYEETAAFFKAGHGCDPVDIDKDTSKFDMALKQTLDSIRARAAWVQAATGELLQWLEKRESKL</sequence>
<evidence type="ECO:0000256" key="5">
    <source>
        <dbReference type="RuleBase" id="RU364040"/>
    </source>
</evidence>
<evidence type="ECO:0000259" key="6">
    <source>
        <dbReference type="Pfam" id="PF01433"/>
    </source>
</evidence>
<evidence type="ECO:0000313" key="10">
    <source>
        <dbReference type="Proteomes" id="UP000230002"/>
    </source>
</evidence>
<evidence type="ECO:0000313" key="9">
    <source>
        <dbReference type="EMBL" id="PIL30472.1"/>
    </source>
</evidence>
<dbReference type="PANTHER" id="PTHR11533">
    <property type="entry name" value="PROTEASE M1 ZINC METALLOPROTEASE"/>
    <property type="match status" value="1"/>
</dbReference>
<dbReference type="PANTHER" id="PTHR11533:SF174">
    <property type="entry name" value="PUROMYCIN-SENSITIVE AMINOPEPTIDASE-RELATED"/>
    <property type="match status" value="1"/>
</dbReference>
<dbReference type="InterPro" id="IPR042097">
    <property type="entry name" value="Aminopeptidase_N-like_N_sf"/>
</dbReference>
<dbReference type="Pfam" id="PF01433">
    <property type="entry name" value="Peptidase_M1"/>
    <property type="match status" value="2"/>
</dbReference>
<dbReference type="AlphaFoldDB" id="A0A2G8S9N8"/>
<dbReference type="GO" id="GO:0008270">
    <property type="term" value="F:zinc ion binding"/>
    <property type="evidence" value="ECO:0007669"/>
    <property type="project" value="UniProtKB-UniRule"/>
</dbReference>
<dbReference type="Pfam" id="PF11838">
    <property type="entry name" value="ERAP1_C"/>
    <property type="match status" value="1"/>
</dbReference>
<accession>A0A2G8S9N8</accession>
<keyword evidence="5" id="KW-0378">Hydrolase</keyword>
<dbReference type="Gene3D" id="2.60.40.1730">
    <property type="entry name" value="tricorn interacting facor f3 domain"/>
    <property type="match status" value="1"/>
</dbReference>
<dbReference type="CDD" id="cd09601">
    <property type="entry name" value="M1_APN-Q_like"/>
    <property type="match status" value="1"/>
</dbReference>
<dbReference type="Pfam" id="PF17900">
    <property type="entry name" value="Peptidase_M1_N"/>
    <property type="match status" value="1"/>
</dbReference>
<dbReference type="SUPFAM" id="SSF63737">
    <property type="entry name" value="Leukotriene A4 hydrolase N-terminal domain"/>
    <property type="match status" value="1"/>
</dbReference>
<comment type="similarity">
    <text evidence="1 5">Belongs to the peptidase M1 family.</text>
</comment>
<keyword evidence="10" id="KW-1185">Reference proteome</keyword>
<feature type="binding site" evidence="3">
    <location>
        <position position="348"/>
    </location>
    <ligand>
        <name>Zn(2+)</name>
        <dbReference type="ChEBI" id="CHEBI:29105"/>
        <note>catalytic</note>
    </ligand>
</feature>
<feature type="domain" description="ERAP1-like C-terminal" evidence="7">
    <location>
        <begin position="541"/>
        <end position="883"/>
    </location>
</feature>
<evidence type="ECO:0000259" key="8">
    <source>
        <dbReference type="Pfam" id="PF17900"/>
    </source>
</evidence>
<keyword evidence="3 5" id="KW-0862">Zinc</keyword>
<dbReference type="Gene3D" id="1.10.390.10">
    <property type="entry name" value="Neutral Protease Domain 2"/>
    <property type="match status" value="2"/>
</dbReference>
<keyword evidence="5" id="KW-0031">Aminopeptidase</keyword>
<reference evidence="9 10" key="1">
    <citation type="journal article" date="2015" name="Sci. Rep.">
        <title>Chromosome-level genome map provides insights into diverse defense mechanisms in the medicinal fungus Ganoderma sinense.</title>
        <authorList>
            <person name="Zhu Y."/>
            <person name="Xu J."/>
            <person name="Sun C."/>
            <person name="Zhou S."/>
            <person name="Xu H."/>
            <person name="Nelson D.R."/>
            <person name="Qian J."/>
            <person name="Song J."/>
            <person name="Luo H."/>
            <person name="Xiang L."/>
            <person name="Li Y."/>
            <person name="Xu Z."/>
            <person name="Ji A."/>
            <person name="Wang L."/>
            <person name="Lu S."/>
            <person name="Hayward A."/>
            <person name="Sun W."/>
            <person name="Li X."/>
            <person name="Schwartz D.C."/>
            <person name="Wang Y."/>
            <person name="Chen S."/>
        </authorList>
    </citation>
    <scope>NUCLEOTIDE SEQUENCE [LARGE SCALE GENOMIC DNA]</scope>
    <source>
        <strain evidence="9 10">ZZ0214-1</strain>
    </source>
</reference>
<dbReference type="Gene3D" id="1.25.50.20">
    <property type="match status" value="1"/>
</dbReference>
<feature type="domain" description="Aminopeptidase N-like N-terminal" evidence="8">
    <location>
        <begin position="21"/>
        <end position="236"/>
    </location>
</feature>
<comment type="caution">
    <text evidence="9">The sequence shown here is derived from an EMBL/GenBank/DDBJ whole genome shotgun (WGS) entry which is preliminary data.</text>
</comment>
<dbReference type="STRING" id="1077348.A0A2G8S9N8"/>
<organism evidence="9 10">
    <name type="scientific">Ganoderma sinense ZZ0214-1</name>
    <dbReference type="NCBI Taxonomy" id="1077348"/>
    <lineage>
        <taxon>Eukaryota</taxon>
        <taxon>Fungi</taxon>
        <taxon>Dikarya</taxon>
        <taxon>Basidiomycota</taxon>
        <taxon>Agaricomycotina</taxon>
        <taxon>Agaricomycetes</taxon>
        <taxon>Polyporales</taxon>
        <taxon>Polyporaceae</taxon>
        <taxon>Ganoderma</taxon>
    </lineage>
</organism>
<dbReference type="InterPro" id="IPR027268">
    <property type="entry name" value="Peptidase_M4/M1_CTD_sf"/>
</dbReference>
<dbReference type="InterPro" id="IPR045357">
    <property type="entry name" value="Aminopeptidase_N-like_N"/>
</dbReference>
<keyword evidence="5" id="KW-0482">Metalloprotease</keyword>
<gene>
    <name evidence="9" type="ORF">GSI_07171</name>
</gene>
<evidence type="ECO:0000259" key="7">
    <source>
        <dbReference type="Pfam" id="PF11838"/>
    </source>
</evidence>
<evidence type="ECO:0000256" key="3">
    <source>
        <dbReference type="PIRSR" id="PIRSR634016-3"/>
    </source>
</evidence>
<proteinExistence type="inferred from homology"/>
<keyword evidence="5" id="KW-0645">Protease</keyword>